<dbReference type="InterPro" id="IPR002347">
    <property type="entry name" value="SDR_fam"/>
</dbReference>
<evidence type="ECO:0000256" key="2">
    <source>
        <dbReference type="ARBA" id="ARBA00022857"/>
    </source>
</evidence>
<dbReference type="PROSITE" id="PS00061">
    <property type="entry name" value="ADH_SHORT"/>
    <property type="match status" value="1"/>
</dbReference>
<dbReference type="PRINTS" id="PR00080">
    <property type="entry name" value="SDRFAMILY"/>
</dbReference>
<dbReference type="Pfam" id="PF00106">
    <property type="entry name" value="adh_short"/>
    <property type="match status" value="1"/>
</dbReference>
<keyword evidence="2" id="KW-0521">NADP</keyword>
<evidence type="ECO:0008006" key="7">
    <source>
        <dbReference type="Google" id="ProtNLM"/>
    </source>
</evidence>
<evidence type="ECO:0000256" key="3">
    <source>
        <dbReference type="ARBA" id="ARBA00023002"/>
    </source>
</evidence>
<accession>A0ABQ8F5L2</accession>
<dbReference type="InterPro" id="IPR020904">
    <property type="entry name" value="Sc_DH/Rdtase_CS"/>
</dbReference>
<dbReference type="Gene3D" id="3.40.50.720">
    <property type="entry name" value="NAD(P)-binding Rossmann-like Domain"/>
    <property type="match status" value="1"/>
</dbReference>
<evidence type="ECO:0000256" key="4">
    <source>
        <dbReference type="RuleBase" id="RU000363"/>
    </source>
</evidence>
<dbReference type="PANTHER" id="PTHR43008:SF8">
    <property type="entry name" value="BENZIL REDUCTASE ((S)-BENZOIN FORMING) IRC24"/>
    <property type="match status" value="1"/>
</dbReference>
<dbReference type="PANTHER" id="PTHR43008">
    <property type="entry name" value="BENZIL REDUCTASE"/>
    <property type="match status" value="1"/>
</dbReference>
<protein>
    <recommendedName>
        <fullName evidence="7">NAD(P)-binding protein</fullName>
    </recommendedName>
</protein>
<dbReference type="Proteomes" id="UP001648503">
    <property type="component" value="Unassembled WGS sequence"/>
</dbReference>
<comment type="similarity">
    <text evidence="1 4">Belongs to the short-chain dehydrogenases/reductases (SDR) family.</text>
</comment>
<organism evidence="5 6">
    <name type="scientific">Batrachochytrium salamandrivorans</name>
    <dbReference type="NCBI Taxonomy" id="1357716"/>
    <lineage>
        <taxon>Eukaryota</taxon>
        <taxon>Fungi</taxon>
        <taxon>Fungi incertae sedis</taxon>
        <taxon>Chytridiomycota</taxon>
        <taxon>Chytridiomycota incertae sedis</taxon>
        <taxon>Chytridiomycetes</taxon>
        <taxon>Rhizophydiales</taxon>
        <taxon>Rhizophydiales incertae sedis</taxon>
        <taxon>Batrachochytrium</taxon>
    </lineage>
</organism>
<evidence type="ECO:0000313" key="5">
    <source>
        <dbReference type="EMBL" id="KAH6592650.1"/>
    </source>
</evidence>
<evidence type="ECO:0000313" key="6">
    <source>
        <dbReference type="Proteomes" id="UP001648503"/>
    </source>
</evidence>
<dbReference type="EMBL" id="JAFCIX010000376">
    <property type="protein sequence ID" value="KAH6592650.1"/>
    <property type="molecule type" value="Genomic_DNA"/>
</dbReference>
<name>A0ABQ8F5L2_9FUNG</name>
<dbReference type="SUPFAM" id="SSF51735">
    <property type="entry name" value="NAD(P)-binding Rossmann-fold domains"/>
    <property type="match status" value="1"/>
</dbReference>
<evidence type="ECO:0000256" key="1">
    <source>
        <dbReference type="ARBA" id="ARBA00006484"/>
    </source>
</evidence>
<dbReference type="InterPro" id="IPR036291">
    <property type="entry name" value="NAD(P)-bd_dom_sf"/>
</dbReference>
<gene>
    <name evidence="5" type="ORF">BASA50_007938</name>
</gene>
<sequence>MSTVVLVTGASRGLGLAISKACLLQNAKVYGVGRSAIEALPAVQLLLQEYPSSFFYQTADLAIPGVPKQIVLACAAHFGSIGALVHNAGTLNPLARVIDMDLTALRQLMEVNVFAGIEMVQCALPMLRNADATSGLAGRVVMVSSGAALKAYEGWIPYCISKSAINMFVEGLAAEEPLVTCVAIRPGVVDTDMQQTIRNEGGSVMAASDYSKFIQMKESGELLSAEIPGAAIAKVAIHGTTGLSGKFINWNDPAINAL</sequence>
<dbReference type="PRINTS" id="PR00081">
    <property type="entry name" value="GDHRDH"/>
</dbReference>
<keyword evidence="3" id="KW-0560">Oxidoreductase</keyword>
<keyword evidence="6" id="KW-1185">Reference proteome</keyword>
<proteinExistence type="inferred from homology"/>
<reference evidence="5 6" key="1">
    <citation type="submission" date="2021-02" db="EMBL/GenBank/DDBJ databases">
        <title>Variation within the Batrachochytrium salamandrivorans European outbreak.</title>
        <authorList>
            <person name="Kelly M."/>
            <person name="Pasmans F."/>
            <person name="Shea T.P."/>
            <person name="Munoz J.F."/>
            <person name="Carranza S."/>
            <person name="Cuomo C.A."/>
            <person name="Martel A."/>
        </authorList>
    </citation>
    <scope>NUCLEOTIDE SEQUENCE [LARGE SCALE GENOMIC DNA]</scope>
    <source>
        <strain evidence="5 6">AMFP18/2</strain>
    </source>
</reference>
<comment type="caution">
    <text evidence="5">The sequence shown here is derived from an EMBL/GenBank/DDBJ whole genome shotgun (WGS) entry which is preliminary data.</text>
</comment>